<sequence>MLKAHLPTFLVEHPGMYSLLSKGIHELSEDECLKHFATLRLGIELILDERLEARERANKIAAAKAAIQKAVGDAGA</sequence>
<dbReference type="EMBL" id="AZRA01000076">
    <property type="protein sequence ID" value="KDB51524.1"/>
    <property type="molecule type" value="Genomic_DNA"/>
</dbReference>
<dbReference type="Proteomes" id="UP000026714">
    <property type="component" value="Unassembled WGS sequence"/>
</dbReference>
<gene>
    <name evidence="1" type="ORF">X805_29020</name>
</gene>
<keyword evidence="2" id="KW-1185">Reference proteome</keyword>
<evidence type="ECO:0000313" key="2">
    <source>
        <dbReference type="Proteomes" id="UP000026714"/>
    </source>
</evidence>
<proteinExistence type="predicted"/>
<reference evidence="1 2" key="1">
    <citation type="journal article" date="2014" name="FEMS Microbiol. Ecol.">
        <title>Sphaerotilus natans encrusted with nanoball-shaped Fe(III) oxide minerals formed by nitrate-reducing mixotrophic Fe(II) oxidation.</title>
        <authorList>
            <person name="Park S."/>
            <person name="Kim D.H."/>
            <person name="Lee J.H."/>
            <person name="Hur H.G."/>
        </authorList>
    </citation>
    <scope>NUCLEOTIDE SEQUENCE [LARGE SCALE GENOMIC DNA]</scope>
    <source>
        <strain evidence="1 2">DSM 6575</strain>
    </source>
</reference>
<comment type="caution">
    <text evidence="1">The sequence shown here is derived from an EMBL/GenBank/DDBJ whole genome shotgun (WGS) entry which is preliminary data.</text>
</comment>
<dbReference type="AlphaFoldDB" id="A0A059KK19"/>
<evidence type="ECO:0000313" key="1">
    <source>
        <dbReference type="EMBL" id="KDB51524.1"/>
    </source>
</evidence>
<name>A0A059KK19_9BURK</name>
<protein>
    <submittedName>
        <fullName evidence="1">Uncharacterized protein</fullName>
    </submittedName>
</protein>
<accession>A0A059KK19</accession>
<dbReference type="eggNOG" id="ENOG5031APV">
    <property type="taxonomic scope" value="Bacteria"/>
</dbReference>
<organism evidence="1 2">
    <name type="scientific">Sphaerotilus natans subsp. natans DSM 6575</name>
    <dbReference type="NCBI Taxonomy" id="1286631"/>
    <lineage>
        <taxon>Bacteria</taxon>
        <taxon>Pseudomonadati</taxon>
        <taxon>Pseudomonadota</taxon>
        <taxon>Betaproteobacteria</taxon>
        <taxon>Burkholderiales</taxon>
        <taxon>Sphaerotilaceae</taxon>
        <taxon>Sphaerotilus</taxon>
    </lineage>
</organism>